<protein>
    <submittedName>
        <fullName evidence="2">Uncharacterized protein</fullName>
    </submittedName>
</protein>
<organism evidence="2 3">
    <name type="scientific">Rhipicephalus microplus</name>
    <name type="common">Cattle tick</name>
    <name type="synonym">Boophilus microplus</name>
    <dbReference type="NCBI Taxonomy" id="6941"/>
    <lineage>
        <taxon>Eukaryota</taxon>
        <taxon>Metazoa</taxon>
        <taxon>Ecdysozoa</taxon>
        <taxon>Arthropoda</taxon>
        <taxon>Chelicerata</taxon>
        <taxon>Arachnida</taxon>
        <taxon>Acari</taxon>
        <taxon>Parasitiformes</taxon>
        <taxon>Ixodida</taxon>
        <taxon>Ixodoidea</taxon>
        <taxon>Ixodidae</taxon>
        <taxon>Rhipicephalinae</taxon>
        <taxon>Rhipicephalus</taxon>
        <taxon>Boophilus</taxon>
    </lineage>
</organism>
<sequence>MLSGGILTKSRSSACLESWKSPRSPSETARRRRTGPLPVGLPMFFLNRGASQRAGRPARRPGPSGGGGGEEGGNDDSAVALPNPRLGAHSSGSVFRATAGGSRAASGRRRRGEQQTHTRARHANHSGETRQLSGRGHSTKRRDALARRHKQRAGRYAMSDAGGATLLGARSAPTPPRYSHPPRLQRRRMRMKALLRRWRARLGLASCLG</sequence>
<feature type="region of interest" description="Disordered" evidence="1">
    <location>
        <begin position="1"/>
        <end position="184"/>
    </location>
</feature>
<reference evidence="2" key="1">
    <citation type="journal article" date="2020" name="Cell">
        <title>Large-Scale Comparative Analyses of Tick Genomes Elucidate Their Genetic Diversity and Vector Capacities.</title>
        <authorList>
            <consortium name="Tick Genome and Microbiome Consortium (TIGMIC)"/>
            <person name="Jia N."/>
            <person name="Wang J."/>
            <person name="Shi W."/>
            <person name="Du L."/>
            <person name="Sun Y."/>
            <person name="Zhan W."/>
            <person name="Jiang J.F."/>
            <person name="Wang Q."/>
            <person name="Zhang B."/>
            <person name="Ji P."/>
            <person name="Bell-Sakyi L."/>
            <person name="Cui X.M."/>
            <person name="Yuan T.T."/>
            <person name="Jiang B.G."/>
            <person name="Yang W.F."/>
            <person name="Lam T.T."/>
            <person name="Chang Q.C."/>
            <person name="Ding S.J."/>
            <person name="Wang X.J."/>
            <person name="Zhu J.G."/>
            <person name="Ruan X.D."/>
            <person name="Zhao L."/>
            <person name="Wei J.T."/>
            <person name="Ye R.Z."/>
            <person name="Que T.C."/>
            <person name="Du C.H."/>
            <person name="Zhou Y.H."/>
            <person name="Cheng J.X."/>
            <person name="Dai P.F."/>
            <person name="Guo W.B."/>
            <person name="Han X.H."/>
            <person name="Huang E.J."/>
            <person name="Li L.F."/>
            <person name="Wei W."/>
            <person name="Gao Y.C."/>
            <person name="Liu J.Z."/>
            <person name="Shao H.Z."/>
            <person name="Wang X."/>
            <person name="Wang C.C."/>
            <person name="Yang T.C."/>
            <person name="Huo Q.B."/>
            <person name="Li W."/>
            <person name="Chen H.Y."/>
            <person name="Chen S.E."/>
            <person name="Zhou L.G."/>
            <person name="Ni X.B."/>
            <person name="Tian J.H."/>
            <person name="Sheng Y."/>
            <person name="Liu T."/>
            <person name="Pan Y.S."/>
            <person name="Xia L.Y."/>
            <person name="Li J."/>
            <person name="Zhao F."/>
            <person name="Cao W.C."/>
        </authorList>
    </citation>
    <scope>NUCLEOTIDE SEQUENCE</scope>
    <source>
        <strain evidence="2">Rmic-2018</strain>
    </source>
</reference>
<gene>
    <name evidence="2" type="ORF">HPB51_018038</name>
</gene>
<dbReference type="AlphaFoldDB" id="A0A9J6DP68"/>
<evidence type="ECO:0000313" key="2">
    <source>
        <dbReference type="EMBL" id="KAH8023819.1"/>
    </source>
</evidence>
<dbReference type="EMBL" id="JABSTU010000008">
    <property type="protein sequence ID" value="KAH8023819.1"/>
    <property type="molecule type" value="Genomic_DNA"/>
</dbReference>
<dbReference type="Proteomes" id="UP000821866">
    <property type="component" value="Chromosome 6"/>
</dbReference>
<feature type="compositionally biased region" description="Polar residues" evidence="1">
    <location>
        <begin position="9"/>
        <end position="27"/>
    </location>
</feature>
<comment type="caution">
    <text evidence="2">The sequence shown here is derived from an EMBL/GenBank/DDBJ whole genome shotgun (WGS) entry which is preliminary data.</text>
</comment>
<proteinExistence type="predicted"/>
<feature type="compositionally biased region" description="Low complexity" evidence="1">
    <location>
        <begin position="96"/>
        <end position="105"/>
    </location>
</feature>
<evidence type="ECO:0000256" key="1">
    <source>
        <dbReference type="SAM" id="MobiDB-lite"/>
    </source>
</evidence>
<accession>A0A9J6DP68</accession>
<keyword evidence="3" id="KW-1185">Reference proteome</keyword>
<name>A0A9J6DP68_RHIMP</name>
<reference evidence="2" key="2">
    <citation type="submission" date="2021-09" db="EMBL/GenBank/DDBJ databases">
        <authorList>
            <person name="Jia N."/>
            <person name="Wang J."/>
            <person name="Shi W."/>
            <person name="Du L."/>
            <person name="Sun Y."/>
            <person name="Zhan W."/>
            <person name="Jiang J."/>
            <person name="Wang Q."/>
            <person name="Zhang B."/>
            <person name="Ji P."/>
            <person name="Sakyi L.B."/>
            <person name="Cui X."/>
            <person name="Yuan T."/>
            <person name="Jiang B."/>
            <person name="Yang W."/>
            <person name="Lam T.T.-Y."/>
            <person name="Chang Q."/>
            <person name="Ding S."/>
            <person name="Wang X."/>
            <person name="Zhu J."/>
            <person name="Ruan X."/>
            <person name="Zhao L."/>
            <person name="Wei J."/>
            <person name="Que T."/>
            <person name="Du C."/>
            <person name="Cheng J."/>
            <person name="Dai P."/>
            <person name="Han X."/>
            <person name="Huang E."/>
            <person name="Gao Y."/>
            <person name="Liu J."/>
            <person name="Shao H."/>
            <person name="Ye R."/>
            <person name="Li L."/>
            <person name="Wei W."/>
            <person name="Wang X."/>
            <person name="Wang C."/>
            <person name="Huo Q."/>
            <person name="Li W."/>
            <person name="Guo W."/>
            <person name="Chen H."/>
            <person name="Chen S."/>
            <person name="Zhou L."/>
            <person name="Zhou L."/>
            <person name="Ni X."/>
            <person name="Tian J."/>
            <person name="Zhou Y."/>
            <person name="Sheng Y."/>
            <person name="Liu T."/>
            <person name="Pan Y."/>
            <person name="Xia L."/>
            <person name="Li J."/>
            <person name="Zhao F."/>
            <person name="Cao W."/>
        </authorList>
    </citation>
    <scope>NUCLEOTIDE SEQUENCE</scope>
    <source>
        <strain evidence="2">Rmic-2018</strain>
        <tissue evidence="2">Larvae</tissue>
    </source>
</reference>
<evidence type="ECO:0000313" key="3">
    <source>
        <dbReference type="Proteomes" id="UP000821866"/>
    </source>
</evidence>